<dbReference type="InterPro" id="IPR001548">
    <property type="entry name" value="Peptidase_M2"/>
</dbReference>
<dbReference type="GO" id="GO:0008241">
    <property type="term" value="F:peptidyl-dipeptidase activity"/>
    <property type="evidence" value="ECO:0007669"/>
    <property type="project" value="UniProtKB-EC"/>
</dbReference>
<feature type="binding site" evidence="5">
    <location>
        <position position="997"/>
    </location>
    <ligand>
        <name>chloride</name>
        <dbReference type="ChEBI" id="CHEBI:17996"/>
        <label>1</label>
    </ligand>
</feature>
<evidence type="ECO:0000256" key="8">
    <source>
        <dbReference type="PIRSR" id="PIRSR601548-8"/>
    </source>
</evidence>
<feature type="binding site" evidence="6">
    <location>
        <position position="1159"/>
    </location>
    <ligand>
        <name>Zn(2+)</name>
        <dbReference type="ChEBI" id="CHEBI:29105"/>
        <label>1</label>
        <note>catalytic</note>
    </ligand>
</feature>
<feature type="disulfide bond" evidence="7 10">
    <location>
        <begin position="1124"/>
        <end position="1142"/>
    </location>
</feature>
<dbReference type="CDD" id="cd01450">
    <property type="entry name" value="vWFA_subfamily_ECM"/>
    <property type="match status" value="3"/>
</dbReference>
<dbReference type="InterPro" id="IPR050525">
    <property type="entry name" value="ECM_Assembly_Org"/>
</dbReference>
<dbReference type="EC" id="3.4.15.1" evidence="13"/>
<dbReference type="Proteomes" id="UP000683360">
    <property type="component" value="Unassembled WGS sequence"/>
</dbReference>
<keyword evidence="14" id="KW-1185">Reference proteome</keyword>
<dbReference type="PROSITE" id="PS52011">
    <property type="entry name" value="PEPTIDASE_M2"/>
    <property type="match status" value="1"/>
</dbReference>
<dbReference type="OrthoDB" id="6119783at2759"/>
<dbReference type="PRINTS" id="PR00453">
    <property type="entry name" value="VWFADOMAIN"/>
</dbReference>
<evidence type="ECO:0000313" key="13">
    <source>
        <dbReference type="EMBL" id="CAG2225563.1"/>
    </source>
</evidence>
<dbReference type="GO" id="GO:0008237">
    <property type="term" value="F:metallopeptidase activity"/>
    <property type="evidence" value="ECO:0007669"/>
    <property type="project" value="InterPro"/>
</dbReference>
<keyword evidence="2 11" id="KW-0732">Signal</keyword>
<dbReference type="Gene3D" id="1.10.1370.30">
    <property type="match status" value="1"/>
</dbReference>
<comment type="similarity">
    <text evidence="1 10">Belongs to the peptidase M2 family.</text>
</comment>
<proteinExistence type="inferred from homology"/>
<feature type="signal peptide" evidence="11">
    <location>
        <begin position="1"/>
        <end position="21"/>
    </location>
</feature>
<dbReference type="PROSITE" id="PS50234">
    <property type="entry name" value="VWFA"/>
    <property type="match status" value="4"/>
</dbReference>
<gene>
    <name evidence="13" type="ORF">MEDL_38690</name>
</gene>
<dbReference type="InterPro" id="IPR036465">
    <property type="entry name" value="vWFA_dom_sf"/>
</dbReference>
<dbReference type="PANTHER" id="PTHR24020:SF20">
    <property type="entry name" value="PH DOMAIN-CONTAINING PROTEIN"/>
    <property type="match status" value="1"/>
</dbReference>
<feature type="binding site" evidence="8">
    <location>
        <position position="1183"/>
    </location>
    <ligand>
        <name>Zn(2+)</name>
        <dbReference type="ChEBI" id="CHEBI:29105"/>
        <label>2</label>
        <note>catalytic</note>
    </ligand>
</feature>
<dbReference type="Gene3D" id="3.40.50.410">
    <property type="entry name" value="von Willebrand factor, type A domain"/>
    <property type="match status" value="4"/>
</dbReference>
<feature type="domain" description="VWFA" evidence="12">
    <location>
        <begin position="728"/>
        <end position="865"/>
    </location>
</feature>
<keyword evidence="6" id="KW-0479">Metal-binding</keyword>
<keyword evidence="13" id="KW-0645">Protease</keyword>
<keyword evidence="13" id="KW-0378">Hydrolase</keyword>
<dbReference type="SUPFAM" id="SSF53300">
    <property type="entry name" value="vWA-like"/>
    <property type="match status" value="4"/>
</dbReference>
<feature type="domain" description="VWFA" evidence="12">
    <location>
        <begin position="51"/>
        <end position="244"/>
    </location>
</feature>
<evidence type="ECO:0000256" key="7">
    <source>
        <dbReference type="PIRSR" id="PIRSR601548-4"/>
    </source>
</evidence>
<evidence type="ECO:0000256" key="10">
    <source>
        <dbReference type="PROSITE-ProRule" id="PRU01355"/>
    </source>
</evidence>
<feature type="domain" description="VWFA" evidence="12">
    <location>
        <begin position="479"/>
        <end position="672"/>
    </location>
</feature>
<comment type="caution">
    <text evidence="10">Lacks conserved residue(s) required for the propagation of feature annotation.</text>
</comment>
<evidence type="ECO:0000313" key="14">
    <source>
        <dbReference type="Proteomes" id="UP000683360"/>
    </source>
</evidence>
<feature type="binding site" evidence="8">
    <location>
        <position position="1159"/>
    </location>
    <ligand>
        <name>Zn(2+)</name>
        <dbReference type="ChEBI" id="CHEBI:29105"/>
        <label>2</label>
        <note>catalytic</note>
    </ligand>
</feature>
<organism evidence="13 14">
    <name type="scientific">Mytilus edulis</name>
    <name type="common">Blue mussel</name>
    <dbReference type="NCBI Taxonomy" id="6550"/>
    <lineage>
        <taxon>Eukaryota</taxon>
        <taxon>Metazoa</taxon>
        <taxon>Spiralia</taxon>
        <taxon>Lophotrochozoa</taxon>
        <taxon>Mollusca</taxon>
        <taxon>Bivalvia</taxon>
        <taxon>Autobranchia</taxon>
        <taxon>Pteriomorphia</taxon>
        <taxon>Mytilida</taxon>
        <taxon>Mytiloidea</taxon>
        <taxon>Mytilidae</taxon>
        <taxon>Mytilinae</taxon>
        <taxon>Mytilus</taxon>
    </lineage>
</organism>
<dbReference type="Pfam" id="PF00092">
    <property type="entry name" value="VWA"/>
    <property type="match status" value="4"/>
</dbReference>
<feature type="domain" description="VWFA" evidence="12">
    <location>
        <begin position="266"/>
        <end position="459"/>
    </location>
</feature>
<dbReference type="Pfam" id="PF01401">
    <property type="entry name" value="Peptidase_M2"/>
    <property type="match status" value="1"/>
</dbReference>
<dbReference type="GO" id="GO:0016020">
    <property type="term" value="C:membrane"/>
    <property type="evidence" value="ECO:0007669"/>
    <property type="project" value="InterPro"/>
</dbReference>
<dbReference type="GO" id="GO:0004180">
    <property type="term" value="F:carboxypeptidase activity"/>
    <property type="evidence" value="ECO:0007669"/>
    <property type="project" value="UniProtKB-KW"/>
</dbReference>
<dbReference type="SMART" id="SM00327">
    <property type="entry name" value="VWA"/>
    <property type="match status" value="4"/>
</dbReference>
<dbReference type="CDD" id="cd06461">
    <property type="entry name" value="M2_ACE"/>
    <property type="match status" value="1"/>
</dbReference>
<evidence type="ECO:0000256" key="11">
    <source>
        <dbReference type="SAM" id="SignalP"/>
    </source>
</evidence>
<evidence type="ECO:0000256" key="2">
    <source>
        <dbReference type="ARBA" id="ARBA00022729"/>
    </source>
</evidence>
<dbReference type="PRINTS" id="PR00791">
    <property type="entry name" value="PEPDIPTASEA"/>
</dbReference>
<feature type="active site" description="Proton acceptor 2" evidence="9">
    <location>
        <position position="1156"/>
    </location>
</feature>
<feature type="chain" id="PRO_5035814202" evidence="11">
    <location>
        <begin position="22"/>
        <end position="1224"/>
    </location>
</feature>
<feature type="disulfide bond" evidence="7">
    <location>
        <begin position="928"/>
        <end position="934"/>
    </location>
</feature>
<dbReference type="EMBL" id="CAJPWZ010001852">
    <property type="protein sequence ID" value="CAG2225563.1"/>
    <property type="molecule type" value="Genomic_DNA"/>
</dbReference>
<dbReference type="AlphaFoldDB" id="A0A8S3T423"/>
<evidence type="ECO:0000259" key="12">
    <source>
        <dbReference type="PROSITE" id="PS50234"/>
    </source>
</evidence>
<reference evidence="13" key="1">
    <citation type="submission" date="2021-03" db="EMBL/GenBank/DDBJ databases">
        <authorList>
            <person name="Bekaert M."/>
        </authorList>
    </citation>
    <scope>NUCLEOTIDE SEQUENCE</scope>
</reference>
<evidence type="ECO:0000256" key="1">
    <source>
        <dbReference type="ARBA" id="ARBA00008139"/>
    </source>
</evidence>
<evidence type="ECO:0000256" key="5">
    <source>
        <dbReference type="PIRSR" id="PIRSR601548-2"/>
    </source>
</evidence>
<feature type="binding site" evidence="6">
    <location>
        <position position="1183"/>
    </location>
    <ligand>
        <name>Zn(2+)</name>
        <dbReference type="ChEBI" id="CHEBI:29105"/>
        <label>1</label>
        <note>catalytic</note>
    </ligand>
</feature>
<protein>
    <submittedName>
        <fullName evidence="13">ACE</fullName>
        <ecNumber evidence="13">3.4.15.1</ecNumber>
    </submittedName>
</protein>
<evidence type="ECO:0000256" key="3">
    <source>
        <dbReference type="ARBA" id="ARBA00023157"/>
    </source>
</evidence>
<keyword evidence="6" id="KW-0862">Zinc</keyword>
<keyword evidence="3 7" id="KW-1015">Disulfide bond</keyword>
<sequence length="1224" mass="138133">MEFSHVVLLILVSNVLHNCIASVDTQGRSRAFNNNIQDRSYISRYCTTKIDLAFVIDTSRSIPHEDFTRQIRFIEDIVSFLDVSPENTRVASVAFSNFYFPEFGFNNFSRKQDVLNAIKRIDHSQGDATRTYLALEYTHDNIYRPGNGERPDVADVVIVFTDGKTNPGSYDKYGDESGRRQTQIEAAIIKARPAFIFVIGVGSLVDIDELNGMSSDPDEEFTIQVSSFEALNTDDVKRTLLSRVCVAGYKIPDRQDRPKYCQTKVDLSFVVDTSRSISHTDFTRQIRFIEDIVSFLDVGPDRTRVASVSFSNYYFPEFGFNNISRKQDVINAIKRIKHSQGDATRTYLALEYTHANIYRPGNGERLDVADVVVVLTDGKTNPGSYDKYGDESGKRQTQIEAAIIKARPAFIFVIGVGSLVDIDELNGMSSNPDEEFTIQVSSFEALDTDVVKQSLLSRVCVASHYIPDRPSSYCQSKVDLAFVVDTSRSIPHIDFTRQIRFIEDIVSFLDVGPQETRISAVSFSNYGFPEFGFNNFSRKEDVLKSIKRIDHSQGDATRTYLALEYTHFILYGPGNGERPDVADVVIVLTDGKTNPGSYDKYGDESGKRQTQIEAAIIKARPAFIFVIGVGSLVDIDELNGMSSDPNEEFTIQVSSFEALNTETVKRTLLSRVCVGKKGGERTTNGLHQESIFICQPSANIKDRDLIVSLTQTHNTFLSLMPVAEHWPTFFFIADSSTSIGITAFNELKRFATSVVNRFTIGPDHIKIGLITFSDDAEIQFKLNTYGRKSDIINAILNIPYTTGITNTHKALQLLYKDGFTRASGERGNTVPKIAIVVTDGASTKPLHTKMQAVKAKNQGIIIFAIVPAGDGKGGASEFDWKTFPADMERQFSKISDIGTSALSDKSKLREMNKAQSDIEGIYGKGTVCMAEDKCLSLEPELIATSRNYTELLTAWKGWRDNTGKKTKSDYARFVQLSNEGVRELGYEDTGDYWRSWYESPTFQEDLKDLLEELRPLYEQLHGYVRGRLMEQYGAEHFSESGHIPAHLLGNMWAQEWNNIYDIVMPYKGKVSVDITPQLRAQNYTVERMFRTAEEFFKSLNLTAMPDLFWKNSVLKKPKDREIVCHASAWDFYDQKDFRIKMCTDITMEHLVTIHHEMGHIQYYLQYKDLPVVYRDGANPGFHEGIGDVMALSVATPKHLKTIGLLDKEEKDHGIYYYLSLKHEC</sequence>
<evidence type="ECO:0000256" key="9">
    <source>
        <dbReference type="PIRSR" id="PIRSR601548-9"/>
    </source>
</evidence>
<keyword evidence="13" id="KW-0121">Carboxypeptidase</keyword>
<dbReference type="SUPFAM" id="SSF55486">
    <property type="entry name" value="Metalloproteases ('zincins'), catalytic domain"/>
    <property type="match status" value="1"/>
</dbReference>
<feature type="binding site" evidence="6">
    <location>
        <position position="1155"/>
    </location>
    <ligand>
        <name>Zn(2+)</name>
        <dbReference type="ChEBI" id="CHEBI:29105"/>
        <label>1</label>
        <note>catalytic</note>
    </ligand>
</feature>
<evidence type="ECO:0000256" key="6">
    <source>
        <dbReference type="PIRSR" id="PIRSR601548-3"/>
    </source>
</evidence>
<accession>A0A8S3T423</accession>
<evidence type="ECO:0000256" key="4">
    <source>
        <dbReference type="ARBA" id="ARBA00023180"/>
    </source>
</evidence>
<feature type="binding site" evidence="8">
    <location>
        <position position="1155"/>
    </location>
    <ligand>
        <name>Zn(2+)</name>
        <dbReference type="ChEBI" id="CHEBI:29105"/>
        <label>2</label>
        <note>catalytic</note>
    </ligand>
</feature>
<dbReference type="PANTHER" id="PTHR24020">
    <property type="entry name" value="COLLAGEN ALPHA"/>
    <property type="match status" value="1"/>
</dbReference>
<dbReference type="InterPro" id="IPR002035">
    <property type="entry name" value="VWF_A"/>
</dbReference>
<name>A0A8S3T423_MYTED</name>
<dbReference type="GO" id="GO:0006508">
    <property type="term" value="P:proteolysis"/>
    <property type="evidence" value="ECO:0007669"/>
    <property type="project" value="InterPro"/>
</dbReference>
<keyword evidence="4" id="KW-0325">Glycoprotein</keyword>
<comment type="caution">
    <text evidence="13">The sequence shown here is derived from an EMBL/GenBank/DDBJ whole genome shotgun (WGS) entry which is preliminary data.</text>
</comment>